<accession>A0A0E9XZQ6</accession>
<name>A0A0E9XZQ6_ANGAN</name>
<evidence type="ECO:0000313" key="1">
    <source>
        <dbReference type="EMBL" id="JAI08135.1"/>
    </source>
</evidence>
<dbReference type="EMBL" id="GBXM01000443">
    <property type="protein sequence ID" value="JAI08135.1"/>
    <property type="molecule type" value="Transcribed_RNA"/>
</dbReference>
<organism evidence="1">
    <name type="scientific">Anguilla anguilla</name>
    <name type="common">European freshwater eel</name>
    <name type="synonym">Muraena anguilla</name>
    <dbReference type="NCBI Taxonomy" id="7936"/>
    <lineage>
        <taxon>Eukaryota</taxon>
        <taxon>Metazoa</taxon>
        <taxon>Chordata</taxon>
        <taxon>Craniata</taxon>
        <taxon>Vertebrata</taxon>
        <taxon>Euteleostomi</taxon>
        <taxon>Actinopterygii</taxon>
        <taxon>Neopterygii</taxon>
        <taxon>Teleostei</taxon>
        <taxon>Anguilliformes</taxon>
        <taxon>Anguillidae</taxon>
        <taxon>Anguilla</taxon>
    </lineage>
</organism>
<sequence>MKEVCCKKKNNVKFNKYTDNHFHAYCYVYLPTFEFTIHGTI</sequence>
<reference evidence="1" key="1">
    <citation type="submission" date="2014-11" db="EMBL/GenBank/DDBJ databases">
        <authorList>
            <person name="Amaro Gonzalez C."/>
        </authorList>
    </citation>
    <scope>NUCLEOTIDE SEQUENCE</scope>
</reference>
<reference evidence="1" key="2">
    <citation type="journal article" date="2015" name="Fish Shellfish Immunol.">
        <title>Early steps in the European eel (Anguilla anguilla)-Vibrio vulnificus interaction in the gills: Role of the RtxA13 toxin.</title>
        <authorList>
            <person name="Callol A."/>
            <person name="Pajuelo D."/>
            <person name="Ebbesson L."/>
            <person name="Teles M."/>
            <person name="MacKenzie S."/>
            <person name="Amaro C."/>
        </authorList>
    </citation>
    <scope>NUCLEOTIDE SEQUENCE</scope>
</reference>
<proteinExistence type="predicted"/>
<protein>
    <submittedName>
        <fullName evidence="1">Uncharacterized protein</fullName>
    </submittedName>
</protein>
<dbReference type="AlphaFoldDB" id="A0A0E9XZQ6"/>